<keyword evidence="1" id="KW-0732">Signal</keyword>
<dbReference type="AlphaFoldDB" id="A0A6C2UG39"/>
<evidence type="ECO:0000313" key="2">
    <source>
        <dbReference type="EMBL" id="VGO18879.1"/>
    </source>
</evidence>
<name>A0A6C2UG39_9BACT</name>
<dbReference type="Proteomes" id="UP000346198">
    <property type="component" value="Unassembled WGS sequence"/>
</dbReference>
<evidence type="ECO:0000256" key="1">
    <source>
        <dbReference type="SAM" id="SignalP"/>
    </source>
</evidence>
<gene>
    <name evidence="2" type="ORF">SCARR_00932</name>
</gene>
<reference evidence="2 3" key="1">
    <citation type="submission" date="2019-04" db="EMBL/GenBank/DDBJ databases">
        <authorList>
            <person name="Van Vliet M D."/>
        </authorList>
    </citation>
    <scope>NUCLEOTIDE SEQUENCE [LARGE SCALE GENOMIC DNA]</scope>
    <source>
        <strain evidence="2 3">F21</strain>
    </source>
</reference>
<feature type="signal peptide" evidence="1">
    <location>
        <begin position="1"/>
        <end position="20"/>
    </location>
</feature>
<organism evidence="2 3">
    <name type="scientific">Pontiella sulfatireligans</name>
    <dbReference type="NCBI Taxonomy" id="2750658"/>
    <lineage>
        <taxon>Bacteria</taxon>
        <taxon>Pseudomonadati</taxon>
        <taxon>Kiritimatiellota</taxon>
        <taxon>Kiritimatiellia</taxon>
        <taxon>Kiritimatiellales</taxon>
        <taxon>Pontiellaceae</taxon>
        <taxon>Pontiella</taxon>
    </lineage>
</organism>
<evidence type="ECO:0000313" key="3">
    <source>
        <dbReference type="Proteomes" id="UP000346198"/>
    </source>
</evidence>
<evidence type="ECO:0008006" key="4">
    <source>
        <dbReference type="Google" id="ProtNLM"/>
    </source>
</evidence>
<keyword evidence="3" id="KW-1185">Reference proteome</keyword>
<protein>
    <recommendedName>
        <fullName evidence="4">DUF11 domain-containing protein</fullName>
    </recommendedName>
</protein>
<accession>A0A6C2UG39</accession>
<sequence length="470" mass="49639">MKIKSIVLVSAMLVSVASYGQTVLFGGFDDGSGVSTQHVSVAGFVGSTMSGQAADTGNGATNGLWGTTNLLPAANTSTNISIRKTINPILQVTIQNNYFLALTNLDLSLGQIHVQNLRDNWKACRTGTVTYVSGNLDDTNGTVVGTFYIESASGVWEGDEVVLSSGLTDTLLAPGESATFELSYTGNTGAHFMYVDNLGISGTVVAGQPPTSILIGGFDHNEDPVIQDASVAGSVAVSMTGRNKNRDYTGDTSGLWGSLFVEPFSSTTNDALNQAFGDLGDFTLTIENNFAVTNLYLENLHWNSFRDHWKAEKDFILSASGDIASSGVVSNSLGADGSWNQFDIDLSSVLTTTKLAPGESVTFTVAWTNYEGNVAFLVDNFGVSGTIGVDGPAEPAVITSFVYNSDGTVTLVWDSQVGASYALRHNGDLESEVSFWAVETNGVPSGGVETMYQSSEIFSNPAEFFAIETE</sequence>
<dbReference type="EMBL" id="CAAHFH010000001">
    <property type="protein sequence ID" value="VGO18879.1"/>
    <property type="molecule type" value="Genomic_DNA"/>
</dbReference>
<proteinExistence type="predicted"/>
<feature type="chain" id="PRO_5025542973" description="DUF11 domain-containing protein" evidence="1">
    <location>
        <begin position="21"/>
        <end position="470"/>
    </location>
</feature>
<dbReference type="RefSeq" id="WP_136060326.1">
    <property type="nucleotide sequence ID" value="NZ_CAAHFH010000001.1"/>
</dbReference>